<dbReference type="AlphaFoldDB" id="A0A8J7W353"/>
<keyword evidence="3" id="KW-1185">Reference proteome</keyword>
<feature type="transmembrane region" description="Helical" evidence="1">
    <location>
        <begin position="190"/>
        <end position="207"/>
    </location>
</feature>
<comment type="caution">
    <text evidence="2">The sequence shown here is derived from an EMBL/GenBank/DDBJ whole genome shotgun (WGS) entry which is preliminary data.</text>
</comment>
<reference evidence="2" key="1">
    <citation type="submission" date="2021-04" db="EMBL/GenBank/DDBJ databases">
        <title>Sinoanaerobacter chloroacetimidivorans sp. nov., an obligate anaerobic bacterium isolated from anaerobic sludge.</title>
        <authorList>
            <person name="Bao Y."/>
        </authorList>
    </citation>
    <scope>NUCLEOTIDE SEQUENCE</scope>
    <source>
        <strain evidence="2">BAD-6</strain>
    </source>
</reference>
<dbReference type="PANTHER" id="PTHR37305">
    <property type="entry name" value="INTEGRAL MEMBRANE PROTEIN-RELATED"/>
    <property type="match status" value="1"/>
</dbReference>
<dbReference type="EMBL" id="JAGSND010000019">
    <property type="protein sequence ID" value="MBR0600017.1"/>
    <property type="molecule type" value="Genomic_DNA"/>
</dbReference>
<keyword evidence="1" id="KW-0812">Transmembrane</keyword>
<evidence type="ECO:0000256" key="1">
    <source>
        <dbReference type="SAM" id="Phobius"/>
    </source>
</evidence>
<dbReference type="PANTHER" id="PTHR37305:SF2">
    <property type="entry name" value="BACITRACIN TRANSPORT PERMEASE PROTEIN BCRB"/>
    <property type="match status" value="1"/>
</dbReference>
<feature type="transmembrane region" description="Helical" evidence="1">
    <location>
        <begin position="117"/>
        <end position="139"/>
    </location>
</feature>
<proteinExistence type="predicted"/>
<keyword evidence="1" id="KW-1133">Transmembrane helix</keyword>
<feature type="transmembrane region" description="Helical" evidence="1">
    <location>
        <begin position="159"/>
        <end position="183"/>
    </location>
</feature>
<dbReference type="Proteomes" id="UP000675664">
    <property type="component" value="Unassembled WGS sequence"/>
</dbReference>
<feature type="transmembrane region" description="Helical" evidence="1">
    <location>
        <begin position="74"/>
        <end position="96"/>
    </location>
</feature>
<gene>
    <name evidence="2" type="ORF">KCX82_19210</name>
</gene>
<feature type="transmembrane region" description="Helical" evidence="1">
    <location>
        <begin position="15"/>
        <end position="36"/>
    </location>
</feature>
<evidence type="ECO:0000313" key="2">
    <source>
        <dbReference type="EMBL" id="MBR0600017.1"/>
    </source>
</evidence>
<dbReference type="RefSeq" id="WP_227020148.1">
    <property type="nucleotide sequence ID" value="NZ_JAGSND010000019.1"/>
</dbReference>
<sequence>MFNFTLYKQGVKGSWKMLLIFAAVLTLYVSMIISMFDPEKMALLDEYVKIMPEFMAAVGMTAGATTLLGFMSSYLYGFILIVFPMVFAILYGNKLIAKYVDRGSITYLLAAPVKRRAVAFTQITVLVTGIFVLVLYVTLIELAVSKASFSEELYIWKLLLLNLGLLCLHLFIGGICFFCSCLFSDAKYSVGFGAGIPALAYIIQMLSNTGEQVENAKYATFFTLFSPEGIIAGETGAIAGMIVLFIGAIVLFSAAIAVFSKKDLHI</sequence>
<organism evidence="2 3">
    <name type="scientific">Sinanaerobacter chloroacetimidivorans</name>
    <dbReference type="NCBI Taxonomy" id="2818044"/>
    <lineage>
        <taxon>Bacteria</taxon>
        <taxon>Bacillati</taxon>
        <taxon>Bacillota</taxon>
        <taxon>Clostridia</taxon>
        <taxon>Peptostreptococcales</taxon>
        <taxon>Anaerovoracaceae</taxon>
        <taxon>Sinanaerobacter</taxon>
    </lineage>
</organism>
<feature type="transmembrane region" description="Helical" evidence="1">
    <location>
        <begin position="237"/>
        <end position="259"/>
    </location>
</feature>
<keyword evidence="1" id="KW-0472">Membrane</keyword>
<name>A0A8J7W353_9FIRM</name>
<evidence type="ECO:0000313" key="3">
    <source>
        <dbReference type="Proteomes" id="UP000675664"/>
    </source>
</evidence>
<accession>A0A8J7W353</accession>
<reference evidence="2" key="2">
    <citation type="submission" date="2021-04" db="EMBL/GenBank/DDBJ databases">
        <authorList>
            <person name="Liu J."/>
        </authorList>
    </citation>
    <scope>NUCLEOTIDE SEQUENCE</scope>
    <source>
        <strain evidence="2">BAD-6</strain>
    </source>
</reference>
<protein>
    <submittedName>
        <fullName evidence="2">ABC transporter permease</fullName>
    </submittedName>
</protein>